<sequence>MATLVTLGLSKILGKQGEPTKLDFVETDYKVFGLTYEDSCKMSQEDPETTEFYAEEEDDPVETIEKQGKITFTFSIMNPDLDTLKRLFGGEVASDVWSYPDVVNSVEESVIIIPRKGLKFQVPRMKLTSKINGEFSKKGLLLIEVTGTVMKPATTGLKKMAVGKVATTI</sequence>
<organism evidence="1">
    <name type="scientific">virus sp. ctLpa4</name>
    <dbReference type="NCBI Taxonomy" id="2825814"/>
    <lineage>
        <taxon>Viruses</taxon>
    </lineage>
</organism>
<accession>A0A8S5RLG6</accession>
<reference evidence="1" key="1">
    <citation type="journal article" date="2021" name="Proc. Natl. Acad. Sci. U.S.A.">
        <title>A Catalog of Tens of Thousands of Viruses from Human Metagenomes Reveals Hidden Associations with Chronic Diseases.</title>
        <authorList>
            <person name="Tisza M.J."/>
            <person name="Buck C.B."/>
        </authorList>
    </citation>
    <scope>NUCLEOTIDE SEQUENCE</scope>
    <source>
        <strain evidence="1">CtLpa4</strain>
    </source>
</reference>
<dbReference type="EMBL" id="BK059118">
    <property type="protein sequence ID" value="DAE32214.1"/>
    <property type="molecule type" value="Genomic_DNA"/>
</dbReference>
<proteinExistence type="predicted"/>
<evidence type="ECO:0000313" key="1">
    <source>
        <dbReference type="EMBL" id="DAE32214.1"/>
    </source>
</evidence>
<name>A0A8S5RLG6_9VIRU</name>
<protein>
    <submittedName>
        <fullName evidence="1">Uncharacterized protein</fullName>
    </submittedName>
</protein>